<protein>
    <submittedName>
        <fullName evidence="2">Aminotran_1_2 domain-containing protein</fullName>
    </submittedName>
</protein>
<reference evidence="2 3" key="1">
    <citation type="submission" date="2020-02" db="EMBL/GenBank/DDBJ databases">
        <title>Draft genome sequence of Haematococcus lacustris strain NIES-144.</title>
        <authorList>
            <person name="Morimoto D."/>
            <person name="Nakagawa S."/>
            <person name="Yoshida T."/>
            <person name="Sawayama S."/>
        </authorList>
    </citation>
    <scope>NUCLEOTIDE SEQUENCE [LARGE SCALE GENOMIC DNA]</scope>
    <source>
        <strain evidence="2 3">NIES-144</strain>
    </source>
</reference>
<dbReference type="InterPro" id="IPR015422">
    <property type="entry name" value="PyrdxlP-dep_Trfase_small"/>
</dbReference>
<organism evidence="2 3">
    <name type="scientific">Haematococcus lacustris</name>
    <name type="common">Green alga</name>
    <name type="synonym">Haematococcus pluvialis</name>
    <dbReference type="NCBI Taxonomy" id="44745"/>
    <lineage>
        <taxon>Eukaryota</taxon>
        <taxon>Viridiplantae</taxon>
        <taxon>Chlorophyta</taxon>
        <taxon>core chlorophytes</taxon>
        <taxon>Chlorophyceae</taxon>
        <taxon>CS clade</taxon>
        <taxon>Chlamydomonadales</taxon>
        <taxon>Haematococcaceae</taxon>
        <taxon>Haematococcus</taxon>
    </lineage>
</organism>
<dbReference type="Gene3D" id="3.90.1150.10">
    <property type="entry name" value="Aspartate Aminotransferase, domain 1"/>
    <property type="match status" value="1"/>
</dbReference>
<feature type="non-terminal residue" evidence="2">
    <location>
        <position position="1"/>
    </location>
</feature>
<name>A0A699ZW20_HAELA</name>
<dbReference type="AlphaFoldDB" id="A0A699ZW20"/>
<evidence type="ECO:0000313" key="2">
    <source>
        <dbReference type="EMBL" id="GFH25370.1"/>
    </source>
</evidence>
<feature type="region of interest" description="Disordered" evidence="1">
    <location>
        <begin position="1"/>
        <end position="24"/>
    </location>
</feature>
<comment type="caution">
    <text evidence="2">The sequence shown here is derived from an EMBL/GenBank/DDBJ whole genome shotgun (WGS) entry which is preliminary data.</text>
</comment>
<sequence>MVTTATESGQLPTASAPTKPQKPLNELFCSLPTTIFEVMSKLAVEHNSVNLGQGFPDEEGPASMKQIASSAMDDFHNQ</sequence>
<feature type="compositionally biased region" description="Polar residues" evidence="1">
    <location>
        <begin position="1"/>
        <end position="18"/>
    </location>
</feature>
<dbReference type="Proteomes" id="UP000485058">
    <property type="component" value="Unassembled WGS sequence"/>
</dbReference>
<accession>A0A699ZW20</accession>
<proteinExistence type="predicted"/>
<evidence type="ECO:0000256" key="1">
    <source>
        <dbReference type="SAM" id="MobiDB-lite"/>
    </source>
</evidence>
<feature type="region of interest" description="Disordered" evidence="1">
    <location>
        <begin position="53"/>
        <end position="78"/>
    </location>
</feature>
<feature type="non-terminal residue" evidence="2">
    <location>
        <position position="78"/>
    </location>
</feature>
<keyword evidence="3" id="KW-1185">Reference proteome</keyword>
<dbReference type="EMBL" id="BLLF01002797">
    <property type="protein sequence ID" value="GFH25370.1"/>
    <property type="molecule type" value="Genomic_DNA"/>
</dbReference>
<gene>
    <name evidence="2" type="ORF">HaLaN_23320</name>
</gene>
<evidence type="ECO:0000313" key="3">
    <source>
        <dbReference type="Proteomes" id="UP000485058"/>
    </source>
</evidence>